<feature type="region of interest" description="Disordered" evidence="1">
    <location>
        <begin position="220"/>
        <end position="271"/>
    </location>
</feature>
<organism evidence="2 3">
    <name type="scientific">Dendrothele bispora (strain CBS 962.96)</name>
    <dbReference type="NCBI Taxonomy" id="1314807"/>
    <lineage>
        <taxon>Eukaryota</taxon>
        <taxon>Fungi</taxon>
        <taxon>Dikarya</taxon>
        <taxon>Basidiomycota</taxon>
        <taxon>Agaricomycotina</taxon>
        <taxon>Agaricomycetes</taxon>
        <taxon>Agaricomycetidae</taxon>
        <taxon>Agaricales</taxon>
        <taxon>Agaricales incertae sedis</taxon>
        <taxon>Dendrothele</taxon>
    </lineage>
</organism>
<feature type="compositionally biased region" description="Pro residues" evidence="1">
    <location>
        <begin position="171"/>
        <end position="188"/>
    </location>
</feature>
<feature type="compositionally biased region" description="Low complexity" evidence="1">
    <location>
        <begin position="243"/>
        <end position="252"/>
    </location>
</feature>
<dbReference type="EMBL" id="ML179169">
    <property type="protein sequence ID" value="THU96751.1"/>
    <property type="molecule type" value="Genomic_DNA"/>
</dbReference>
<dbReference type="AlphaFoldDB" id="A0A4S8M480"/>
<feature type="region of interest" description="Disordered" evidence="1">
    <location>
        <begin position="446"/>
        <end position="514"/>
    </location>
</feature>
<reference evidence="2 3" key="1">
    <citation type="journal article" date="2019" name="Nat. Ecol. Evol.">
        <title>Megaphylogeny resolves global patterns of mushroom evolution.</title>
        <authorList>
            <person name="Varga T."/>
            <person name="Krizsan K."/>
            <person name="Foldi C."/>
            <person name="Dima B."/>
            <person name="Sanchez-Garcia M."/>
            <person name="Sanchez-Ramirez S."/>
            <person name="Szollosi G.J."/>
            <person name="Szarkandi J.G."/>
            <person name="Papp V."/>
            <person name="Albert L."/>
            <person name="Andreopoulos W."/>
            <person name="Angelini C."/>
            <person name="Antonin V."/>
            <person name="Barry K.W."/>
            <person name="Bougher N.L."/>
            <person name="Buchanan P."/>
            <person name="Buyck B."/>
            <person name="Bense V."/>
            <person name="Catcheside P."/>
            <person name="Chovatia M."/>
            <person name="Cooper J."/>
            <person name="Damon W."/>
            <person name="Desjardin D."/>
            <person name="Finy P."/>
            <person name="Geml J."/>
            <person name="Haridas S."/>
            <person name="Hughes K."/>
            <person name="Justo A."/>
            <person name="Karasinski D."/>
            <person name="Kautmanova I."/>
            <person name="Kiss B."/>
            <person name="Kocsube S."/>
            <person name="Kotiranta H."/>
            <person name="LaButti K.M."/>
            <person name="Lechner B.E."/>
            <person name="Liimatainen K."/>
            <person name="Lipzen A."/>
            <person name="Lukacs Z."/>
            <person name="Mihaltcheva S."/>
            <person name="Morgado L.N."/>
            <person name="Niskanen T."/>
            <person name="Noordeloos M.E."/>
            <person name="Ohm R.A."/>
            <person name="Ortiz-Santana B."/>
            <person name="Ovrebo C."/>
            <person name="Racz N."/>
            <person name="Riley R."/>
            <person name="Savchenko A."/>
            <person name="Shiryaev A."/>
            <person name="Soop K."/>
            <person name="Spirin V."/>
            <person name="Szebenyi C."/>
            <person name="Tomsovsky M."/>
            <person name="Tulloss R.E."/>
            <person name="Uehling J."/>
            <person name="Grigoriev I.V."/>
            <person name="Vagvolgyi C."/>
            <person name="Papp T."/>
            <person name="Martin F.M."/>
            <person name="Miettinen O."/>
            <person name="Hibbett D.S."/>
            <person name="Nagy L.G."/>
        </authorList>
    </citation>
    <scope>NUCLEOTIDE SEQUENCE [LARGE SCALE GENOMIC DNA]</scope>
    <source>
        <strain evidence="2 3">CBS 962.96</strain>
    </source>
</reference>
<evidence type="ECO:0000313" key="2">
    <source>
        <dbReference type="EMBL" id="THU96751.1"/>
    </source>
</evidence>
<feature type="region of interest" description="Disordered" evidence="1">
    <location>
        <begin position="377"/>
        <end position="406"/>
    </location>
</feature>
<feature type="compositionally biased region" description="Polar residues" evidence="1">
    <location>
        <begin position="253"/>
        <end position="263"/>
    </location>
</feature>
<evidence type="ECO:0000256" key="1">
    <source>
        <dbReference type="SAM" id="MobiDB-lite"/>
    </source>
</evidence>
<feature type="region of interest" description="Disordered" evidence="1">
    <location>
        <begin position="307"/>
        <end position="334"/>
    </location>
</feature>
<proteinExistence type="predicted"/>
<accession>A0A4S8M480</accession>
<feature type="region of interest" description="Disordered" evidence="1">
    <location>
        <begin position="171"/>
        <end position="192"/>
    </location>
</feature>
<protein>
    <submittedName>
        <fullName evidence="2">Uncharacterized protein</fullName>
    </submittedName>
</protein>
<name>A0A4S8M480_DENBC</name>
<gene>
    <name evidence="2" type="ORF">K435DRAFT_838962</name>
</gene>
<evidence type="ECO:0000313" key="3">
    <source>
        <dbReference type="Proteomes" id="UP000297245"/>
    </source>
</evidence>
<feature type="compositionally biased region" description="Polar residues" evidence="1">
    <location>
        <begin position="322"/>
        <end position="332"/>
    </location>
</feature>
<sequence>MKMSIVSPATSCISHWTMDDKESGIDALVLSNIGKLVPYRYCSEVEQSHVLSGVRRFNLYTRGMDTISQKLRTYQPKFAKLTKADLYILRQVSLLVLTSQTTLNALLFHLVQGDVTQLRNDFILAWGVWLLDSHGTDMFTRWFESIFNPLLAVIEKKVAQLLHRNFVPPVVSPSPSESPFPKPSPSQWPLPHVCRPQHLQEKRQDYSIYKARSQVHSRWTGSAPRVKSLPTTPYPTFLKDSGSDSQSCSSKSNTAESLIQAQGSSSSSSNFKTRKFVVSSQDSQKENISSSAISSVSLIQATSSSKRETRGFGVPFQESRKANVSSLSSQPISGWGTDKSTAHLREVLQAGHTNLFPTTVHGLEPKTQQIVIKAPRSVSTKGGQVAKLGRDPTGKKSTSGKLGFKPPPTWPKYAAIHPGNSQFDVPDHLSLRAQYFASLRDVKGSSKEPVSQSSVVLPEQPPSPLDDSGPRSYLVAEPPLPIRQPMTRAEPNIDTESNMASCYTRRYPGRPIPR</sequence>
<keyword evidence="3" id="KW-1185">Reference proteome</keyword>
<dbReference type="Proteomes" id="UP000297245">
    <property type="component" value="Unassembled WGS sequence"/>
</dbReference>